<gene>
    <name evidence="2" type="ORF">LARV_02009</name>
</gene>
<evidence type="ECO:0000313" key="2">
    <source>
        <dbReference type="EMBL" id="GAP14243.1"/>
    </source>
</evidence>
<proteinExistence type="predicted"/>
<keyword evidence="3" id="KW-1185">Reference proteome</keyword>
<dbReference type="EMBL" id="DF967972">
    <property type="protein sequence ID" value="GAP14243.1"/>
    <property type="molecule type" value="Genomic_DNA"/>
</dbReference>
<protein>
    <submittedName>
        <fullName evidence="2">Protein containg haem-binding domain</fullName>
    </submittedName>
</protein>
<dbReference type="SMART" id="SM01235">
    <property type="entry name" value="Haem_bd"/>
    <property type="match status" value="1"/>
</dbReference>
<sequence>MVKKSLPAWIKWASLLIGAFLLIQLIPYGKAHTNPPVTGEPKWQDAATADLVKRACYDCHSNETVWPWYSSVAPASWLIQHDVDEARQIVNFSNWNAMSGRDVDRITRVIQEGEMPPIQFTLIHAEARLSNQEKAQLISGLSNSLAAR</sequence>
<dbReference type="InterPro" id="IPR025992">
    <property type="entry name" value="Haem-bd"/>
</dbReference>
<dbReference type="OrthoDB" id="196738at2"/>
<name>A0A0S7BI17_9CHLR</name>
<accession>A0A0S7BI17</accession>
<dbReference type="AlphaFoldDB" id="A0A0S7BI17"/>
<evidence type="ECO:0000313" key="3">
    <source>
        <dbReference type="Proteomes" id="UP000055060"/>
    </source>
</evidence>
<organism evidence="2">
    <name type="scientific">Longilinea arvoryzae</name>
    <dbReference type="NCBI Taxonomy" id="360412"/>
    <lineage>
        <taxon>Bacteria</taxon>
        <taxon>Bacillati</taxon>
        <taxon>Chloroflexota</taxon>
        <taxon>Anaerolineae</taxon>
        <taxon>Anaerolineales</taxon>
        <taxon>Anaerolineaceae</taxon>
        <taxon>Longilinea</taxon>
    </lineage>
</organism>
<reference evidence="2" key="1">
    <citation type="submission" date="2015-07" db="EMBL/GenBank/DDBJ databases">
        <title>Draft Genome Sequences of Anaerolinea thermolimosa IMO-1, Bellilinea caldifistulae GOMI-1, Leptolinea tardivitalis YMTK-2, Levilinea saccharolytica KIBI-1,Longilinea arvoryzae KOME-1, Previously Described as Members of the Anaerolineaceae (Chloroflexi).</title>
        <authorList>
            <person name="Sekiguchi Y."/>
            <person name="Ohashi A."/>
            <person name="Matsuura N."/>
            <person name="Tourlousse M.D."/>
        </authorList>
    </citation>
    <scope>NUCLEOTIDE SEQUENCE [LARGE SCALE GENOMIC DNA]</scope>
    <source>
        <strain evidence="2">KOME-1</strain>
    </source>
</reference>
<dbReference type="Pfam" id="PF14376">
    <property type="entry name" value="Haem_bd"/>
    <property type="match status" value="1"/>
</dbReference>
<dbReference type="Proteomes" id="UP000055060">
    <property type="component" value="Unassembled WGS sequence"/>
</dbReference>
<dbReference type="STRING" id="360412.LARV_02009"/>
<evidence type="ECO:0000259" key="1">
    <source>
        <dbReference type="SMART" id="SM01235"/>
    </source>
</evidence>
<dbReference type="RefSeq" id="WP_075073518.1">
    <property type="nucleotide sequence ID" value="NZ_DF967972.1"/>
</dbReference>
<feature type="domain" description="Haem-binding" evidence="1">
    <location>
        <begin position="17"/>
        <end position="145"/>
    </location>
</feature>